<dbReference type="OrthoDB" id="5987462at2759"/>
<dbReference type="AlphaFoldDB" id="A0A6S7HJM5"/>
<organism evidence="2 3">
    <name type="scientific">Paramuricea clavata</name>
    <name type="common">Red gorgonian</name>
    <name type="synonym">Violescent sea-whip</name>
    <dbReference type="NCBI Taxonomy" id="317549"/>
    <lineage>
        <taxon>Eukaryota</taxon>
        <taxon>Metazoa</taxon>
        <taxon>Cnidaria</taxon>
        <taxon>Anthozoa</taxon>
        <taxon>Octocorallia</taxon>
        <taxon>Malacalcyonacea</taxon>
        <taxon>Plexauridae</taxon>
        <taxon>Paramuricea</taxon>
    </lineage>
</organism>
<reference evidence="2" key="1">
    <citation type="submission" date="2020-04" db="EMBL/GenBank/DDBJ databases">
        <authorList>
            <person name="Alioto T."/>
            <person name="Alioto T."/>
            <person name="Gomez Garrido J."/>
        </authorList>
    </citation>
    <scope>NUCLEOTIDE SEQUENCE</scope>
    <source>
        <strain evidence="2">A484AB</strain>
    </source>
</reference>
<accession>A0A6S7HJM5</accession>
<evidence type="ECO:0000256" key="1">
    <source>
        <dbReference type="SAM" id="MobiDB-lite"/>
    </source>
</evidence>
<sequence length="524" mass="59114">MQMFKTAFGLCVEGDLQEIIHVLSSPENSPVKSIFLVTSFSLTFVLRPRHSEDNKTKVLQYMSYNSEELASSNSSDDDDHIKYYDDNAALPIYYSGRNRGLDVDEIVNILLSPDLATSQKVATEKPVAVSRSVAFVLDIRHFKDVKDVLADSLGVWTSTGTKTAYCIQDNSRFIMTNANNYGNDDDIFKIERRFFKHKVEQDVKKNLTVIKNRDGSPHHYCYLQYQFTSGEKKIKPQPHGNASVSTRPFKPSEASTKTRLKQLVQTSTPKAAVDLLLEEKGGIENISSAGEFARDRQQAANFRRGVKEKANRVSSSCPDPLVAVMDKCKMEQRDPKLVFIREISSAPELLVVLATNYQLAEVKRFCTNPSRFSVLGVDVTFNIGEFYVCLTTYRDLMLKTKAGIHPVMLGPILLHQRKLFSSYHSLPSTMIRLDPDLRGVLAFGTDGEIALSQAFESCFPFALHLLCDMHMEDTITSKLRELRIRGSDSQQYMSDIFGQRNEASSKKSLVESSSREEFVKRLEA</sequence>
<feature type="non-terminal residue" evidence="2">
    <location>
        <position position="524"/>
    </location>
</feature>
<evidence type="ECO:0000313" key="2">
    <source>
        <dbReference type="EMBL" id="CAB4006205.1"/>
    </source>
</evidence>
<gene>
    <name evidence="2" type="ORF">PACLA_8A081743</name>
</gene>
<feature type="region of interest" description="Disordered" evidence="1">
    <location>
        <begin position="233"/>
        <end position="258"/>
    </location>
</feature>
<proteinExistence type="predicted"/>
<protein>
    <submittedName>
        <fullName evidence="2">Uncharacterized protein</fullName>
    </submittedName>
</protein>
<evidence type="ECO:0000313" key="3">
    <source>
        <dbReference type="Proteomes" id="UP001152795"/>
    </source>
</evidence>
<keyword evidence="3" id="KW-1185">Reference proteome</keyword>
<dbReference type="EMBL" id="CACRXK020005443">
    <property type="protein sequence ID" value="CAB4006205.1"/>
    <property type="molecule type" value="Genomic_DNA"/>
</dbReference>
<name>A0A6S7HJM5_PARCT</name>
<dbReference type="Proteomes" id="UP001152795">
    <property type="component" value="Unassembled WGS sequence"/>
</dbReference>
<comment type="caution">
    <text evidence="2">The sequence shown here is derived from an EMBL/GenBank/DDBJ whole genome shotgun (WGS) entry which is preliminary data.</text>
</comment>